<reference evidence="3 4" key="1">
    <citation type="submission" date="2019-03" db="EMBL/GenBank/DDBJ databases">
        <title>Single cell metagenomics reveals metabolic interactions within the superorganism composed of flagellate Streblomastix strix and complex community of Bacteroidetes bacteria on its surface.</title>
        <authorList>
            <person name="Treitli S.C."/>
            <person name="Kolisko M."/>
            <person name="Husnik F."/>
            <person name="Keeling P."/>
            <person name="Hampl V."/>
        </authorList>
    </citation>
    <scope>NUCLEOTIDE SEQUENCE [LARGE SCALE GENOMIC DNA]</scope>
    <source>
        <strain evidence="3">ST1C</strain>
    </source>
</reference>
<dbReference type="GO" id="GO:0003677">
    <property type="term" value="F:DNA binding"/>
    <property type="evidence" value="ECO:0007669"/>
    <property type="project" value="InterPro"/>
</dbReference>
<name>A0A5J4WI56_9EUKA</name>
<dbReference type="GO" id="GO:0006355">
    <property type="term" value="P:regulation of DNA-templated transcription"/>
    <property type="evidence" value="ECO:0007669"/>
    <property type="project" value="InterPro"/>
</dbReference>
<protein>
    <submittedName>
        <fullName evidence="3">Uncharacterized protein</fullName>
    </submittedName>
</protein>
<organism evidence="3 4">
    <name type="scientific">Streblomastix strix</name>
    <dbReference type="NCBI Taxonomy" id="222440"/>
    <lineage>
        <taxon>Eukaryota</taxon>
        <taxon>Metamonada</taxon>
        <taxon>Preaxostyla</taxon>
        <taxon>Oxymonadida</taxon>
        <taxon>Streblomastigidae</taxon>
        <taxon>Streblomastix</taxon>
    </lineage>
</organism>
<evidence type="ECO:0000256" key="1">
    <source>
        <dbReference type="ARBA" id="ARBA00004123"/>
    </source>
</evidence>
<accession>A0A5J4WI56</accession>
<gene>
    <name evidence="3" type="ORF">EZS28_009791</name>
</gene>
<dbReference type="PANTHER" id="PTHR13213:SF2">
    <property type="entry name" value="MYB-BINDING PROTEIN 1A"/>
    <property type="match status" value="1"/>
</dbReference>
<dbReference type="EMBL" id="SNRW01001878">
    <property type="protein sequence ID" value="KAA6394680.1"/>
    <property type="molecule type" value="Genomic_DNA"/>
</dbReference>
<dbReference type="Proteomes" id="UP000324800">
    <property type="component" value="Unassembled WGS sequence"/>
</dbReference>
<dbReference type="InterPro" id="IPR007015">
    <property type="entry name" value="DNA_pol_V/MYBBP1A"/>
</dbReference>
<evidence type="ECO:0000256" key="2">
    <source>
        <dbReference type="ARBA" id="ARBA00023242"/>
    </source>
</evidence>
<evidence type="ECO:0000313" key="3">
    <source>
        <dbReference type="EMBL" id="KAA6394680.1"/>
    </source>
</evidence>
<dbReference type="GO" id="GO:0005730">
    <property type="term" value="C:nucleolus"/>
    <property type="evidence" value="ECO:0007669"/>
    <property type="project" value="InterPro"/>
</dbReference>
<comment type="caution">
    <text evidence="3">The sequence shown here is derived from an EMBL/GenBank/DDBJ whole genome shotgun (WGS) entry which is preliminary data.</text>
</comment>
<dbReference type="Pfam" id="PF04931">
    <property type="entry name" value="DNA_pol_phi"/>
    <property type="match status" value="1"/>
</dbReference>
<dbReference type="AlphaFoldDB" id="A0A5J4WI56"/>
<proteinExistence type="predicted"/>
<evidence type="ECO:0000313" key="4">
    <source>
        <dbReference type="Proteomes" id="UP000324800"/>
    </source>
</evidence>
<comment type="subcellular location">
    <subcellularLocation>
        <location evidence="1">Nucleus</location>
    </subcellularLocation>
</comment>
<sequence length="206" mass="24183">MSDTQIETDKKHESLLDLFWLLDSNDKSAALQGISKILSRVSQKQKEKESELESDIDESLQKLSKQLRRDEQGKHCIELDYCIMRLIRGLGTPRSEVRHTYSVALCILLAQYRLIISSSFVLLVMYEQLQISHQLKDKERYDMRRGRMLCIMSLWKSGILLQNKQEIATDIIGIRIQIAETSIEICKYSYRINYKGTIILYYQRQQ</sequence>
<dbReference type="OrthoDB" id="342531at2759"/>
<keyword evidence="2" id="KW-0539">Nucleus</keyword>
<dbReference type="PANTHER" id="PTHR13213">
    <property type="entry name" value="MYB-BINDING PROTEIN 1A FAMILY MEMBER"/>
    <property type="match status" value="1"/>
</dbReference>